<dbReference type="SUPFAM" id="SSF82771">
    <property type="entry name" value="GIY-YIG endonuclease"/>
    <property type="match status" value="1"/>
</dbReference>
<comment type="caution">
    <text evidence="3">The sequence shown here is derived from an EMBL/GenBank/DDBJ whole genome shotgun (WGS) entry which is preliminary data.</text>
</comment>
<dbReference type="Gene3D" id="3.40.1440.10">
    <property type="entry name" value="GIY-YIG endonuclease"/>
    <property type="match status" value="1"/>
</dbReference>
<dbReference type="InterPro" id="IPR050190">
    <property type="entry name" value="UPF0213_domain"/>
</dbReference>
<sequence length="81" mass="9576">MEYFVYILESEIDGRLYKGQTSDIDKRIIEHNSGKTKSTKGFKPWKLVYLETFGTREEAVLREKYFKTGSGREFLKEKTTK</sequence>
<evidence type="ECO:0000259" key="2">
    <source>
        <dbReference type="PROSITE" id="PS50164"/>
    </source>
</evidence>
<gene>
    <name evidence="3" type="ORF">E0I61_07060</name>
</gene>
<dbReference type="PROSITE" id="PS50164">
    <property type="entry name" value="GIY_YIG"/>
    <property type="match status" value="1"/>
</dbReference>
<comment type="similarity">
    <text evidence="1">Belongs to the UPF0213 family.</text>
</comment>
<protein>
    <submittedName>
        <fullName evidence="3">GIY-YIG nuclease family protein</fullName>
    </submittedName>
</protein>
<reference evidence="3 4" key="1">
    <citation type="submission" date="2019-03" db="EMBL/GenBank/DDBJ databases">
        <title>Novel species of Flavobacterium.</title>
        <authorList>
            <person name="Liu Q."/>
            <person name="Xin Y.-H."/>
        </authorList>
    </citation>
    <scope>NUCLEOTIDE SEQUENCE [LARGE SCALE GENOMIC DNA]</scope>
    <source>
        <strain evidence="3 4">LB2P22</strain>
    </source>
</reference>
<dbReference type="Proteomes" id="UP000294685">
    <property type="component" value="Unassembled WGS sequence"/>
</dbReference>
<dbReference type="EMBL" id="SMLH01000003">
    <property type="protein sequence ID" value="TDE29734.1"/>
    <property type="molecule type" value="Genomic_DNA"/>
</dbReference>
<dbReference type="Pfam" id="PF01541">
    <property type="entry name" value="GIY-YIG"/>
    <property type="match status" value="1"/>
</dbReference>
<accession>A0ABY2DSQ5</accession>
<feature type="domain" description="GIY-YIG" evidence="2">
    <location>
        <begin position="1"/>
        <end position="76"/>
    </location>
</feature>
<dbReference type="CDD" id="cd10449">
    <property type="entry name" value="GIY-YIG_SLX1_like"/>
    <property type="match status" value="1"/>
</dbReference>
<evidence type="ECO:0000313" key="3">
    <source>
        <dbReference type="EMBL" id="TDE29734.1"/>
    </source>
</evidence>
<dbReference type="InterPro" id="IPR035901">
    <property type="entry name" value="GIY-YIG_endonuc_sf"/>
</dbReference>
<dbReference type="PANTHER" id="PTHR34477">
    <property type="entry name" value="UPF0213 PROTEIN YHBQ"/>
    <property type="match status" value="1"/>
</dbReference>
<keyword evidence="4" id="KW-1185">Reference proteome</keyword>
<dbReference type="InterPro" id="IPR000305">
    <property type="entry name" value="GIY-YIG_endonuc"/>
</dbReference>
<name>A0ABY2DSQ5_9FLAO</name>
<proteinExistence type="inferred from homology"/>
<evidence type="ECO:0000313" key="4">
    <source>
        <dbReference type="Proteomes" id="UP000294685"/>
    </source>
</evidence>
<evidence type="ECO:0000256" key="1">
    <source>
        <dbReference type="ARBA" id="ARBA00007435"/>
    </source>
</evidence>
<organism evidence="3 4">
    <name type="scientific">Flavobacterium ranwuense</name>
    <dbReference type="NCBI Taxonomy" id="2541725"/>
    <lineage>
        <taxon>Bacteria</taxon>
        <taxon>Pseudomonadati</taxon>
        <taxon>Bacteroidota</taxon>
        <taxon>Flavobacteriia</taxon>
        <taxon>Flavobacteriales</taxon>
        <taxon>Flavobacteriaceae</taxon>
        <taxon>Flavobacterium</taxon>
    </lineage>
</organism>
<dbReference type="RefSeq" id="WP_132070349.1">
    <property type="nucleotide sequence ID" value="NZ_SMLH01000003.1"/>
</dbReference>
<dbReference type="PANTHER" id="PTHR34477:SF1">
    <property type="entry name" value="UPF0213 PROTEIN YHBQ"/>
    <property type="match status" value="1"/>
</dbReference>